<evidence type="ECO:0000256" key="4">
    <source>
        <dbReference type="ARBA" id="ARBA00023136"/>
    </source>
</evidence>
<feature type="transmembrane region" description="Helical" evidence="6">
    <location>
        <begin position="35"/>
        <end position="57"/>
    </location>
</feature>
<keyword evidence="4 6" id="KW-0472">Membrane</keyword>
<dbReference type="InterPro" id="IPR006603">
    <property type="entry name" value="PQ-loop_rpt"/>
</dbReference>
<evidence type="ECO:0000256" key="2">
    <source>
        <dbReference type="ARBA" id="ARBA00022692"/>
    </source>
</evidence>
<keyword evidence="2 6" id="KW-0812">Transmembrane</keyword>
<dbReference type="EMBL" id="JPOX01000015">
    <property type="protein sequence ID" value="KFX47256.1"/>
    <property type="molecule type" value="Genomic_DNA"/>
</dbReference>
<feature type="transmembrane region" description="Helical" evidence="6">
    <location>
        <begin position="177"/>
        <end position="200"/>
    </location>
</feature>
<comment type="subcellular location">
    <subcellularLocation>
        <location evidence="1">Membrane</location>
        <topology evidence="1">Multi-pass membrane protein</topology>
    </subcellularLocation>
</comment>
<dbReference type="AlphaFoldDB" id="A0A093VKQ7"/>
<dbReference type="GO" id="GO:0016020">
    <property type="term" value="C:membrane"/>
    <property type="evidence" value="ECO:0007669"/>
    <property type="project" value="UniProtKB-SubCell"/>
</dbReference>
<feature type="compositionally biased region" description="Polar residues" evidence="5">
    <location>
        <begin position="149"/>
        <end position="165"/>
    </location>
</feature>
<evidence type="ECO:0000256" key="1">
    <source>
        <dbReference type="ARBA" id="ARBA00004141"/>
    </source>
</evidence>
<accession>A0A093VKQ7</accession>
<dbReference type="Pfam" id="PF04193">
    <property type="entry name" value="PQ-loop"/>
    <property type="match status" value="2"/>
</dbReference>
<evidence type="ECO:0000256" key="6">
    <source>
        <dbReference type="SAM" id="Phobius"/>
    </source>
</evidence>
<feature type="transmembrane region" description="Helical" evidence="6">
    <location>
        <begin position="113"/>
        <end position="140"/>
    </location>
</feature>
<feature type="transmembrane region" description="Helical" evidence="6">
    <location>
        <begin position="69"/>
        <end position="93"/>
    </location>
</feature>
<feature type="region of interest" description="Disordered" evidence="5">
    <location>
        <begin position="311"/>
        <end position="333"/>
    </location>
</feature>
<gene>
    <name evidence="7" type="ORF">GQ26_0150080</name>
</gene>
<dbReference type="PANTHER" id="PTHR16201">
    <property type="entry name" value="SEVEN TRANSMEMBRANE PROTEIN 1-RELATED"/>
    <property type="match status" value="1"/>
</dbReference>
<sequence>MGPVSPQCQDLELPHGVSFNFVLSLYITSTPYDCLISILTTFLPRSLILIGILVSYLPQHLRIIRLRSSFGLSPYFVLLGTTSGTAAFANILVLPRSAHDVACCREISGVSCFAGLLGIFQVGVQCLSFYVILLLFLIYFPRATSLTNPTTSAESETEPNGNGNADNDDKLPSYSTAVIVSITCLAHAVIVLIISLAVAIKHPSNLQAWANILGIMSAVLASIQYFPQIYTTFRLQKVGSLSIPMMCIQTPGSLVWAASLAQRLGAEGWSAWGVYVITAMLQGTLLVMGIYFEYLGPKKDIIEHPFIGDETPSAIEENDQQPTENTPLLSEQQ</sequence>
<dbReference type="InterPro" id="IPR051415">
    <property type="entry name" value="LAAT-1"/>
</dbReference>
<comment type="caution">
    <text evidence="7">The sequence shown here is derived from an EMBL/GenBank/DDBJ whole genome shotgun (WGS) entry which is preliminary data.</text>
</comment>
<name>A0A093VKQ7_TALMA</name>
<evidence type="ECO:0000256" key="5">
    <source>
        <dbReference type="SAM" id="MobiDB-lite"/>
    </source>
</evidence>
<feature type="transmembrane region" description="Helical" evidence="6">
    <location>
        <begin position="272"/>
        <end position="292"/>
    </location>
</feature>
<organism evidence="7">
    <name type="scientific">Talaromyces marneffei PM1</name>
    <dbReference type="NCBI Taxonomy" id="1077442"/>
    <lineage>
        <taxon>Eukaryota</taxon>
        <taxon>Fungi</taxon>
        <taxon>Dikarya</taxon>
        <taxon>Ascomycota</taxon>
        <taxon>Pezizomycotina</taxon>
        <taxon>Eurotiomycetes</taxon>
        <taxon>Eurotiomycetidae</taxon>
        <taxon>Eurotiales</taxon>
        <taxon>Trichocomaceae</taxon>
        <taxon>Talaromyces</taxon>
        <taxon>Talaromyces sect. Talaromyces</taxon>
    </lineage>
</organism>
<feature type="region of interest" description="Disordered" evidence="5">
    <location>
        <begin position="149"/>
        <end position="168"/>
    </location>
</feature>
<evidence type="ECO:0000256" key="3">
    <source>
        <dbReference type="ARBA" id="ARBA00022989"/>
    </source>
</evidence>
<proteinExistence type="predicted"/>
<feature type="transmembrane region" description="Helical" evidence="6">
    <location>
        <begin position="238"/>
        <end position="260"/>
    </location>
</feature>
<feature type="compositionally biased region" description="Polar residues" evidence="5">
    <location>
        <begin position="320"/>
        <end position="333"/>
    </location>
</feature>
<reference evidence="7" key="1">
    <citation type="journal article" date="2014" name="PLoS Genet.">
        <title>Signature Gene Expression Reveals Novel Clues to the Molecular Mechanisms of Dimorphic Transition in Penicillium marneffei.</title>
        <authorList>
            <person name="Yang E."/>
            <person name="Wang G."/>
            <person name="Cai J."/>
            <person name="Woo P.C."/>
            <person name="Lau S.K."/>
            <person name="Yuen K.-Y."/>
            <person name="Chow W.-N."/>
            <person name="Lin X."/>
        </authorList>
    </citation>
    <scope>NUCLEOTIDE SEQUENCE [LARGE SCALE GENOMIC DNA]</scope>
    <source>
        <strain evidence="7">PM1</strain>
    </source>
</reference>
<dbReference type="SMART" id="SM00679">
    <property type="entry name" value="CTNS"/>
    <property type="match status" value="2"/>
</dbReference>
<feature type="transmembrane region" description="Helical" evidence="6">
    <location>
        <begin position="206"/>
        <end position="226"/>
    </location>
</feature>
<evidence type="ECO:0000313" key="7">
    <source>
        <dbReference type="EMBL" id="KFX47256.1"/>
    </source>
</evidence>
<dbReference type="PANTHER" id="PTHR16201:SF11">
    <property type="entry name" value="PQ-LOOP REPEAT-CONTAINING PROTEIN"/>
    <property type="match status" value="1"/>
</dbReference>
<protein>
    <submittedName>
        <fullName evidence="7">Uncharacterized protein C4C5.03</fullName>
    </submittedName>
</protein>
<dbReference type="Gene3D" id="1.20.1280.290">
    <property type="match status" value="1"/>
</dbReference>
<keyword evidence="3 6" id="KW-1133">Transmembrane helix</keyword>